<gene>
    <name evidence="2" type="ORF">BU16DRAFT_554310</name>
</gene>
<keyword evidence="3" id="KW-1185">Reference proteome</keyword>
<dbReference type="PANTHER" id="PTHR39472">
    <property type="entry name" value="EXPRESSED PROTEIN"/>
    <property type="match status" value="1"/>
</dbReference>
<feature type="compositionally biased region" description="Polar residues" evidence="1">
    <location>
        <begin position="1"/>
        <end position="14"/>
    </location>
</feature>
<dbReference type="Proteomes" id="UP000799750">
    <property type="component" value="Unassembled WGS sequence"/>
</dbReference>
<feature type="region of interest" description="Disordered" evidence="1">
    <location>
        <begin position="240"/>
        <end position="268"/>
    </location>
</feature>
<organism evidence="2 3">
    <name type="scientific">Lophium mytilinum</name>
    <dbReference type="NCBI Taxonomy" id="390894"/>
    <lineage>
        <taxon>Eukaryota</taxon>
        <taxon>Fungi</taxon>
        <taxon>Dikarya</taxon>
        <taxon>Ascomycota</taxon>
        <taxon>Pezizomycotina</taxon>
        <taxon>Dothideomycetes</taxon>
        <taxon>Pleosporomycetidae</taxon>
        <taxon>Mytilinidiales</taxon>
        <taxon>Mytilinidiaceae</taxon>
        <taxon>Lophium</taxon>
    </lineage>
</organism>
<proteinExistence type="predicted"/>
<protein>
    <submittedName>
        <fullName evidence="2">Uncharacterized protein</fullName>
    </submittedName>
</protein>
<evidence type="ECO:0000313" key="3">
    <source>
        <dbReference type="Proteomes" id="UP000799750"/>
    </source>
</evidence>
<name>A0A6A6RC22_9PEZI</name>
<reference evidence="2" key="1">
    <citation type="journal article" date="2020" name="Stud. Mycol.">
        <title>101 Dothideomycetes genomes: a test case for predicting lifestyles and emergence of pathogens.</title>
        <authorList>
            <person name="Haridas S."/>
            <person name="Albert R."/>
            <person name="Binder M."/>
            <person name="Bloem J."/>
            <person name="Labutti K."/>
            <person name="Salamov A."/>
            <person name="Andreopoulos B."/>
            <person name="Baker S."/>
            <person name="Barry K."/>
            <person name="Bills G."/>
            <person name="Bluhm B."/>
            <person name="Cannon C."/>
            <person name="Castanera R."/>
            <person name="Culley D."/>
            <person name="Daum C."/>
            <person name="Ezra D."/>
            <person name="Gonzalez J."/>
            <person name="Henrissat B."/>
            <person name="Kuo A."/>
            <person name="Liang C."/>
            <person name="Lipzen A."/>
            <person name="Lutzoni F."/>
            <person name="Magnuson J."/>
            <person name="Mondo S."/>
            <person name="Nolan M."/>
            <person name="Ohm R."/>
            <person name="Pangilinan J."/>
            <person name="Park H.-J."/>
            <person name="Ramirez L."/>
            <person name="Alfaro M."/>
            <person name="Sun H."/>
            <person name="Tritt A."/>
            <person name="Yoshinaga Y."/>
            <person name="Zwiers L.-H."/>
            <person name="Turgeon B."/>
            <person name="Goodwin S."/>
            <person name="Spatafora J."/>
            <person name="Crous P."/>
            <person name="Grigoriev I."/>
        </authorList>
    </citation>
    <scope>NUCLEOTIDE SEQUENCE</scope>
    <source>
        <strain evidence="2">CBS 269.34</strain>
    </source>
</reference>
<evidence type="ECO:0000313" key="2">
    <source>
        <dbReference type="EMBL" id="KAF2502239.1"/>
    </source>
</evidence>
<feature type="region of interest" description="Disordered" evidence="1">
    <location>
        <begin position="1"/>
        <end position="42"/>
    </location>
</feature>
<dbReference type="OrthoDB" id="21214at2759"/>
<dbReference type="PANTHER" id="PTHR39472:SF1">
    <property type="entry name" value="EXPRESSED PROTEIN"/>
    <property type="match status" value="1"/>
</dbReference>
<dbReference type="AlphaFoldDB" id="A0A6A6RC22"/>
<accession>A0A6A6RC22</accession>
<sequence>MNNFPSFLDTSQGVGPNVPRQAPSPSSASHQTNGIGGINNNIPMVNGMPSGGQQTDMNHLWGIVQQLSEVLAENRAQTAGIVNGVQQLQSRAAQDGVSPTIAQVNGELNTNRAAEITALRTELNATQSALQASSSQASSMRGLLLDYENALTLVLDKLRPYAYNHTQATLALHKHYQHLLEQERATSLELRLEHAEWQAGLGRVADYARLALKAQNQGDLPAARKIQDLKAENRVLRRLAGWGDASDSEEEEGEARGLGPSPMPSQQS</sequence>
<dbReference type="EMBL" id="MU004181">
    <property type="protein sequence ID" value="KAF2502239.1"/>
    <property type="molecule type" value="Genomic_DNA"/>
</dbReference>
<evidence type="ECO:0000256" key="1">
    <source>
        <dbReference type="SAM" id="MobiDB-lite"/>
    </source>
</evidence>
<feature type="compositionally biased region" description="Polar residues" evidence="1">
    <location>
        <begin position="23"/>
        <end position="32"/>
    </location>
</feature>